<dbReference type="RefSeq" id="WP_092451632.1">
    <property type="nucleotide sequence ID" value="NZ_FOJI01000003.1"/>
</dbReference>
<dbReference type="GO" id="GO:0000166">
    <property type="term" value="F:nucleotide binding"/>
    <property type="evidence" value="ECO:0007669"/>
    <property type="project" value="UniProtKB-KW"/>
</dbReference>
<dbReference type="Pfam" id="PF12637">
    <property type="entry name" value="TSCPD"/>
    <property type="match status" value="1"/>
</dbReference>
<dbReference type="NCBIfam" id="TIGR03905">
    <property type="entry name" value="TIGR03905_4_Cys"/>
    <property type="match status" value="1"/>
</dbReference>
<comment type="similarity">
    <text evidence="1">Belongs to the ribonucleoside diphosphate reductase class-2 family.</text>
</comment>
<gene>
    <name evidence="7" type="ORF">SAMN05421659_103352</name>
</gene>
<accession>A0A1I0NSZ3</accession>
<evidence type="ECO:0000259" key="6">
    <source>
        <dbReference type="Pfam" id="PF12637"/>
    </source>
</evidence>
<dbReference type="InterPro" id="IPR023806">
    <property type="entry name" value="CHP03905"/>
</dbReference>
<dbReference type="OrthoDB" id="9801525at2"/>
<dbReference type="GO" id="GO:0071897">
    <property type="term" value="P:DNA biosynthetic process"/>
    <property type="evidence" value="ECO:0007669"/>
    <property type="project" value="UniProtKB-KW"/>
</dbReference>
<dbReference type="STRING" id="99656.SAMN05421659_103352"/>
<dbReference type="AlphaFoldDB" id="A0A1I0NSZ3"/>
<evidence type="ECO:0000256" key="5">
    <source>
        <dbReference type="ARBA" id="ARBA00047754"/>
    </source>
</evidence>
<dbReference type="Proteomes" id="UP000199701">
    <property type="component" value="Unassembled WGS sequence"/>
</dbReference>
<keyword evidence="4" id="KW-0547">Nucleotide-binding</keyword>
<reference evidence="7 8" key="1">
    <citation type="submission" date="2016-10" db="EMBL/GenBank/DDBJ databases">
        <authorList>
            <person name="de Groot N.N."/>
        </authorList>
    </citation>
    <scope>NUCLEOTIDE SEQUENCE [LARGE SCALE GENOMIC DNA]</scope>
    <source>
        <strain evidence="7 8">DSM 9179</strain>
    </source>
</reference>
<evidence type="ECO:0000313" key="7">
    <source>
        <dbReference type="EMBL" id="SEW04676.1"/>
    </source>
</evidence>
<comment type="catalytic activity">
    <reaction evidence="5">
        <text>a 2'-deoxyribonucleoside 5'-diphosphate + [thioredoxin]-disulfide + H2O = a ribonucleoside 5'-diphosphate + [thioredoxin]-dithiol</text>
        <dbReference type="Rhea" id="RHEA:23252"/>
        <dbReference type="Rhea" id="RHEA-COMP:10698"/>
        <dbReference type="Rhea" id="RHEA-COMP:10700"/>
        <dbReference type="ChEBI" id="CHEBI:15377"/>
        <dbReference type="ChEBI" id="CHEBI:29950"/>
        <dbReference type="ChEBI" id="CHEBI:50058"/>
        <dbReference type="ChEBI" id="CHEBI:57930"/>
        <dbReference type="ChEBI" id="CHEBI:73316"/>
        <dbReference type="EC" id="1.17.4.1"/>
    </reaction>
</comment>
<name>A0A1I0NSZ3_9FIRM</name>
<keyword evidence="8" id="KW-1185">Reference proteome</keyword>
<proteinExistence type="inferred from homology"/>
<dbReference type="GO" id="GO:0004748">
    <property type="term" value="F:ribonucleoside-diphosphate reductase activity, thioredoxin disulfide as acceptor"/>
    <property type="evidence" value="ECO:0007669"/>
    <property type="project" value="UniProtKB-EC"/>
</dbReference>
<feature type="domain" description="TSCPD" evidence="6">
    <location>
        <begin position="6"/>
        <end position="80"/>
    </location>
</feature>
<organism evidence="7 8">
    <name type="scientific">[Clostridium] fimetarium</name>
    <dbReference type="NCBI Taxonomy" id="99656"/>
    <lineage>
        <taxon>Bacteria</taxon>
        <taxon>Bacillati</taxon>
        <taxon>Bacillota</taxon>
        <taxon>Clostridia</taxon>
        <taxon>Lachnospirales</taxon>
        <taxon>Lachnospiraceae</taxon>
    </lineage>
</organism>
<protein>
    <recommendedName>
        <fullName evidence="2">ribonucleoside-diphosphate reductase</fullName>
        <ecNumber evidence="2">1.17.4.1</ecNumber>
    </recommendedName>
</protein>
<dbReference type="EC" id="1.17.4.1" evidence="2"/>
<sequence>MEYIYKTENTCSTQIKLNIEDDIITNIEFAGGCNGNLKTIPMLIDGWTVDKIEEKCLGITCGRRPTSCADQLAKAVREAYDKNTALLDEKLLDI</sequence>
<evidence type="ECO:0000256" key="2">
    <source>
        <dbReference type="ARBA" id="ARBA00012274"/>
    </source>
</evidence>
<evidence type="ECO:0000256" key="3">
    <source>
        <dbReference type="ARBA" id="ARBA00022634"/>
    </source>
</evidence>
<evidence type="ECO:0000313" key="8">
    <source>
        <dbReference type="Proteomes" id="UP000199701"/>
    </source>
</evidence>
<dbReference type="EMBL" id="FOJI01000003">
    <property type="protein sequence ID" value="SEW04676.1"/>
    <property type="molecule type" value="Genomic_DNA"/>
</dbReference>
<evidence type="ECO:0000256" key="1">
    <source>
        <dbReference type="ARBA" id="ARBA00007405"/>
    </source>
</evidence>
<keyword evidence="3" id="KW-0237">DNA synthesis</keyword>
<evidence type="ECO:0000256" key="4">
    <source>
        <dbReference type="ARBA" id="ARBA00022741"/>
    </source>
</evidence>
<dbReference type="InterPro" id="IPR024434">
    <property type="entry name" value="TSCPD_dom"/>
</dbReference>